<evidence type="ECO:0000256" key="3">
    <source>
        <dbReference type="ARBA" id="ARBA00022691"/>
    </source>
</evidence>
<dbReference type="InterPro" id="IPR015353">
    <property type="entry name" value="Rubisco_LSMT_subst-bd"/>
</dbReference>
<comment type="caution">
    <text evidence="6">The sequence shown here is derived from an EMBL/GenBank/DDBJ whole genome shotgun (WGS) entry which is preliminary data.</text>
</comment>
<reference evidence="6" key="1">
    <citation type="submission" date="2017-08" db="EMBL/GenBank/DDBJ databases">
        <authorList>
            <person name="Polle J.E."/>
            <person name="Barry K."/>
            <person name="Cushman J."/>
            <person name="Schmutz J."/>
            <person name="Tran D."/>
            <person name="Hathwaick L.T."/>
            <person name="Yim W.C."/>
            <person name="Jenkins J."/>
            <person name="Mckie-Krisberg Z.M."/>
            <person name="Prochnik S."/>
            <person name="Lindquist E."/>
            <person name="Dockter R.B."/>
            <person name="Adam C."/>
            <person name="Molina H."/>
            <person name="Bunkerborg J."/>
            <person name="Jin E."/>
            <person name="Buchheim M."/>
            <person name="Magnuson J."/>
        </authorList>
    </citation>
    <scope>NUCLEOTIDE SEQUENCE</scope>
    <source>
        <strain evidence="6">CCAP 19/18</strain>
    </source>
</reference>
<proteinExistence type="predicted"/>
<evidence type="ECO:0000313" key="6">
    <source>
        <dbReference type="EMBL" id="KAF5830023.1"/>
    </source>
</evidence>
<dbReference type="Gene3D" id="3.90.1420.10">
    <property type="entry name" value="Rubisco LSMT, substrate-binding domain"/>
    <property type="match status" value="1"/>
</dbReference>
<dbReference type="Proteomes" id="UP000815325">
    <property type="component" value="Unassembled WGS sequence"/>
</dbReference>
<organism evidence="6 7">
    <name type="scientific">Dunaliella salina</name>
    <name type="common">Green alga</name>
    <name type="synonym">Protococcus salinus</name>
    <dbReference type="NCBI Taxonomy" id="3046"/>
    <lineage>
        <taxon>Eukaryota</taxon>
        <taxon>Viridiplantae</taxon>
        <taxon>Chlorophyta</taxon>
        <taxon>core chlorophytes</taxon>
        <taxon>Chlorophyceae</taxon>
        <taxon>CS clade</taxon>
        <taxon>Chlamydomonadales</taxon>
        <taxon>Dunaliellaceae</taxon>
        <taxon>Dunaliella</taxon>
    </lineage>
</organism>
<gene>
    <name evidence="6" type="ORF">DUNSADRAFT_15167</name>
</gene>
<evidence type="ECO:0000256" key="4">
    <source>
        <dbReference type="SAM" id="MobiDB-lite"/>
    </source>
</evidence>
<dbReference type="PANTHER" id="PTHR13271">
    <property type="entry name" value="UNCHARACTERIZED PUTATIVE METHYLTRANSFERASE"/>
    <property type="match status" value="1"/>
</dbReference>
<keyword evidence="1" id="KW-0489">Methyltransferase</keyword>
<dbReference type="EMBL" id="MU070088">
    <property type="protein sequence ID" value="KAF5830023.1"/>
    <property type="molecule type" value="Genomic_DNA"/>
</dbReference>
<dbReference type="InterPro" id="IPR046341">
    <property type="entry name" value="SET_dom_sf"/>
</dbReference>
<dbReference type="Gene3D" id="3.90.1410.10">
    <property type="entry name" value="set domain protein methyltransferase, domain 1"/>
    <property type="match status" value="1"/>
</dbReference>
<dbReference type="SUPFAM" id="SSF81822">
    <property type="entry name" value="RuBisCo LSMT C-terminal, substrate-binding domain"/>
    <property type="match status" value="1"/>
</dbReference>
<dbReference type="Pfam" id="PF09273">
    <property type="entry name" value="Rubis-subs-bind"/>
    <property type="match status" value="1"/>
</dbReference>
<protein>
    <recommendedName>
        <fullName evidence="5">Rubisco LSMT substrate-binding domain-containing protein</fullName>
    </recommendedName>
</protein>
<feature type="domain" description="Rubisco LSMT substrate-binding" evidence="5">
    <location>
        <begin position="450"/>
        <end position="547"/>
    </location>
</feature>
<keyword evidence="3" id="KW-0949">S-adenosyl-L-methionine</keyword>
<evidence type="ECO:0000256" key="1">
    <source>
        <dbReference type="ARBA" id="ARBA00022603"/>
    </source>
</evidence>
<dbReference type="CDD" id="cd10527">
    <property type="entry name" value="SET_LSMT"/>
    <property type="match status" value="1"/>
</dbReference>
<dbReference type="InterPro" id="IPR036464">
    <property type="entry name" value="Rubisco_LSMT_subst-bd_sf"/>
</dbReference>
<evidence type="ECO:0000259" key="5">
    <source>
        <dbReference type="Pfam" id="PF09273"/>
    </source>
</evidence>
<evidence type="ECO:0000256" key="2">
    <source>
        <dbReference type="ARBA" id="ARBA00022679"/>
    </source>
</evidence>
<feature type="compositionally biased region" description="Low complexity" evidence="4">
    <location>
        <begin position="382"/>
        <end position="424"/>
    </location>
</feature>
<keyword evidence="2" id="KW-0808">Transferase</keyword>
<dbReference type="PANTHER" id="PTHR13271:SF140">
    <property type="entry name" value="SET DOMAIN-CONTAINING PROTEIN"/>
    <property type="match status" value="1"/>
</dbReference>
<name>A0ABQ7G615_DUNSA</name>
<keyword evidence="7" id="KW-1185">Reference proteome</keyword>
<dbReference type="SUPFAM" id="SSF82199">
    <property type="entry name" value="SET domain"/>
    <property type="match status" value="2"/>
</dbReference>
<dbReference type="InterPro" id="IPR050600">
    <property type="entry name" value="SETD3_SETD6_MTase"/>
</dbReference>
<feature type="region of interest" description="Disordered" evidence="4">
    <location>
        <begin position="381"/>
        <end position="429"/>
    </location>
</feature>
<evidence type="ECO:0000313" key="7">
    <source>
        <dbReference type="Proteomes" id="UP000815325"/>
    </source>
</evidence>
<accession>A0ABQ7G615</accession>
<sequence>MKIPEFDEWCEKHGVQRGCCEAAYVSDGWRGILAISPLNPGDVLLQVPERLLISRASAERDHVLGPLLHLHQMLNSYQVLGVHLLHEVSKAEAGGKGSSSSWWRPYLQQLPRSYTTLCCFSGSDIVGLQVPYAVDKARTAVDKARQQWKESDPLLKHLGLPKKYCGLGAWLWASSTLLSRTMYVPWDEAGCLMPYGDLHNYQAPPGPHITDILEEDTAQDTIDMPDQACAHAAHDRRCSSTCGNRSGSGSSGCTVSGTTLEADGARDRSQEGEEQLCGDGSFDASCGMYKLYARRPYAKGEQVYLCYGRHSNLELLELYGFMLDDNPHEEALLSKGALEAAMVGGTSALAAALPNTQHQPTCVNTTSSTGKERGRQVHAIPSNAAGSSGAFGSRPSSSVASGTGPSSSIASSNSLSSSETSGITPPSICSDDAPTLPQLAPCDCFLHINGAPSWSLLQALRTAAATPHQRKTCAHKLAANERISREGDLRVLGWLLDACLLQLSSLPTSISEDQEVLDELRSEQKHEQGPTCMELSIQWRLCYKRILMQGVQRALHGLKVLQQKC</sequence>